<feature type="domain" description="Pyruvate phosphate dikinase AMP/ATP-binding" evidence="3">
    <location>
        <begin position="47"/>
        <end position="314"/>
    </location>
</feature>
<dbReference type="InterPro" id="IPR008279">
    <property type="entry name" value="PEP-util_enz_mobile_dom"/>
</dbReference>
<dbReference type="InterPro" id="IPR002192">
    <property type="entry name" value="PPDK_AMP/ATP-bd"/>
</dbReference>
<dbReference type="Gene3D" id="3.50.30.10">
    <property type="entry name" value="Phosphohistidine domain"/>
    <property type="match status" value="1"/>
</dbReference>
<evidence type="ECO:0000313" key="5">
    <source>
        <dbReference type="Proteomes" id="UP001589568"/>
    </source>
</evidence>
<dbReference type="PANTHER" id="PTHR43615:SF1">
    <property type="entry name" value="PPDK_N DOMAIN-CONTAINING PROTEIN"/>
    <property type="match status" value="1"/>
</dbReference>
<organism evidence="4 5">
    <name type="scientific">Nonomuraea salmonea</name>
    <dbReference type="NCBI Taxonomy" id="46181"/>
    <lineage>
        <taxon>Bacteria</taxon>
        <taxon>Bacillati</taxon>
        <taxon>Actinomycetota</taxon>
        <taxon>Actinomycetes</taxon>
        <taxon>Streptosporangiales</taxon>
        <taxon>Streptosporangiaceae</taxon>
        <taxon>Nonomuraea</taxon>
    </lineage>
</organism>
<accession>A0ABV5NYR3</accession>
<feature type="domain" description="PEP-utilising enzyme mobile" evidence="2">
    <location>
        <begin position="736"/>
        <end position="806"/>
    </location>
</feature>
<feature type="compositionally biased region" description="Gly residues" evidence="1">
    <location>
        <begin position="234"/>
        <end position="255"/>
    </location>
</feature>
<dbReference type="SUPFAM" id="SSF56059">
    <property type="entry name" value="Glutathione synthetase ATP-binding domain-like"/>
    <property type="match status" value="1"/>
</dbReference>
<proteinExistence type="predicted"/>
<dbReference type="Pfam" id="PF01326">
    <property type="entry name" value="PPDK_N"/>
    <property type="match status" value="1"/>
</dbReference>
<dbReference type="InterPro" id="IPR051549">
    <property type="entry name" value="PEP_Utilizing_Enz"/>
</dbReference>
<gene>
    <name evidence="4" type="ORF">ACFFR3_38720</name>
</gene>
<dbReference type="Gene3D" id="3.30.1490.20">
    <property type="entry name" value="ATP-grasp fold, A domain"/>
    <property type="match status" value="1"/>
</dbReference>
<dbReference type="InterPro" id="IPR013815">
    <property type="entry name" value="ATP_grasp_subdomain_1"/>
</dbReference>
<protein>
    <submittedName>
        <fullName evidence="4">PEP/pyruvate-binding domain-containing protein</fullName>
    </submittedName>
</protein>
<dbReference type="Pfam" id="PF00391">
    <property type="entry name" value="PEP-utilizers"/>
    <property type="match status" value="1"/>
</dbReference>
<keyword evidence="5" id="KW-1185">Reference proteome</keyword>
<dbReference type="Proteomes" id="UP001589568">
    <property type="component" value="Unassembled WGS sequence"/>
</dbReference>
<feature type="region of interest" description="Disordered" evidence="1">
    <location>
        <begin position="223"/>
        <end position="269"/>
    </location>
</feature>
<evidence type="ECO:0000259" key="2">
    <source>
        <dbReference type="Pfam" id="PF00391"/>
    </source>
</evidence>
<evidence type="ECO:0000313" key="4">
    <source>
        <dbReference type="EMBL" id="MFB9475458.1"/>
    </source>
</evidence>
<dbReference type="EMBL" id="JBHMCF010000042">
    <property type="protein sequence ID" value="MFB9475458.1"/>
    <property type="molecule type" value="Genomic_DNA"/>
</dbReference>
<dbReference type="Gene3D" id="3.30.470.20">
    <property type="entry name" value="ATP-grasp fold, B domain"/>
    <property type="match status" value="1"/>
</dbReference>
<comment type="caution">
    <text evidence="4">The sequence shown here is derived from an EMBL/GenBank/DDBJ whole genome shotgun (WGS) entry which is preliminary data.</text>
</comment>
<sequence>MKLVAPLNAFGRADLATAGGKGANLGELVRHGLPVPDGFVITTHAYELVARGRDTREHFETVEPPDELRKAITEAYARLGGGPVAVRSSATAEDLPGAAFAGQQDTFLNVVGEQALLDAVRRCWASLWTDRAVAYRARLRLDDSEVRIAVVVQRMVEAETAGVMFTANPVTGDRTQLVVDAGRGLGEAVVSGLVTPDHYVLRPSGEVVDFRPGRGEVVVRSAEGGGVVHESPAGAGGQGGGQGDGQGGGQGGGLGARAERGPVPGTPGLLTDEVLRELATLGGRVAEVFGRPQDIEWAHVAGRLHLLQARPMTALPPPPLGPLDGIQRKTAEILMEYLPERPYPMDMSSWLPNGPAGQMSKVFAAYGIRNLIHEALQEEDGVVYRIVPVRPGFERKVLTAPFRALRKARRYDPARWTEDPRFQAYLKDVEKLRALDLEELPWEELRRVPRQAMDLVGPVADLRIDYLPGVGLALLRLMLGLTLLGRRKMFGELLLGAPTRTSDANRALERLAETARRTGALKAERPPAELATEVAPEFAAELADFMAEYGHRETASPILITPPTWADAPEVVLDLVRVLAAAPPKEREEQAGPPVRPRWLARRVAAARAGMVFREDSHFSFMMPAPVMRRALVEMGRRLAQARLLDRPEDVFHLRLEELESLRGTDDPAAARLRDVARRRAAKREELSGVRLIDPAAVHPVTDPGPALLTGAAAGGGTATGPVKVIASVAEFGRLEPGDVLVCPYTNPSWTPLFQRAAAVVVDTGGAASHAAIVAREYGIPAVMGTGRGTSVLEDGLQVTVNGDTGTVTAAP</sequence>
<dbReference type="SUPFAM" id="SSF52009">
    <property type="entry name" value="Phosphohistidine domain"/>
    <property type="match status" value="1"/>
</dbReference>
<dbReference type="InterPro" id="IPR036637">
    <property type="entry name" value="Phosphohistidine_dom_sf"/>
</dbReference>
<dbReference type="PANTHER" id="PTHR43615">
    <property type="entry name" value="PHOSPHOENOLPYRUVATE SYNTHASE-RELATED"/>
    <property type="match status" value="1"/>
</dbReference>
<evidence type="ECO:0000256" key="1">
    <source>
        <dbReference type="SAM" id="MobiDB-lite"/>
    </source>
</evidence>
<evidence type="ECO:0000259" key="3">
    <source>
        <dbReference type="Pfam" id="PF01326"/>
    </source>
</evidence>
<name>A0ABV5NYR3_9ACTN</name>
<reference evidence="4 5" key="1">
    <citation type="submission" date="2024-09" db="EMBL/GenBank/DDBJ databases">
        <authorList>
            <person name="Sun Q."/>
            <person name="Mori K."/>
        </authorList>
    </citation>
    <scope>NUCLEOTIDE SEQUENCE [LARGE SCALE GENOMIC DNA]</scope>
    <source>
        <strain evidence="4 5">JCM 3324</strain>
    </source>
</reference>
<dbReference type="RefSeq" id="WP_379484748.1">
    <property type="nucleotide sequence ID" value="NZ_JBHMCF010000042.1"/>
</dbReference>